<organism evidence="4 5">
    <name type="scientific">Amphritea opalescens</name>
    <dbReference type="NCBI Taxonomy" id="2490544"/>
    <lineage>
        <taxon>Bacteria</taxon>
        <taxon>Pseudomonadati</taxon>
        <taxon>Pseudomonadota</taxon>
        <taxon>Gammaproteobacteria</taxon>
        <taxon>Oceanospirillales</taxon>
        <taxon>Oceanospirillaceae</taxon>
        <taxon>Amphritea</taxon>
    </lineage>
</organism>
<accession>A0A430KT59</accession>
<gene>
    <name evidence="4" type="ORF">EH243_06305</name>
</gene>
<dbReference type="Proteomes" id="UP000283087">
    <property type="component" value="Unassembled WGS sequence"/>
</dbReference>
<dbReference type="GO" id="GO:0000976">
    <property type="term" value="F:transcription cis-regulatory region binding"/>
    <property type="evidence" value="ECO:0007669"/>
    <property type="project" value="TreeGrafter"/>
</dbReference>
<evidence type="ECO:0000259" key="3">
    <source>
        <dbReference type="Pfam" id="PF17939"/>
    </source>
</evidence>
<keyword evidence="1" id="KW-0238">DNA-binding</keyword>
<feature type="domain" description="PsrA tetracyclin repressor-like C-terminal" evidence="3">
    <location>
        <begin position="100"/>
        <end position="213"/>
    </location>
</feature>
<dbReference type="Gene3D" id="1.10.357.10">
    <property type="entry name" value="Tetracycline Repressor, domain 2"/>
    <property type="match status" value="1"/>
</dbReference>
<dbReference type="PANTHER" id="PTHR30055:SF233">
    <property type="entry name" value="REGULATORY PROTEIN TETR"/>
    <property type="match status" value="1"/>
</dbReference>
<dbReference type="GO" id="GO:0003700">
    <property type="term" value="F:DNA-binding transcription factor activity"/>
    <property type="evidence" value="ECO:0007669"/>
    <property type="project" value="TreeGrafter"/>
</dbReference>
<dbReference type="PANTHER" id="PTHR30055">
    <property type="entry name" value="HTH-TYPE TRANSCRIPTIONAL REGULATOR RUTR"/>
    <property type="match status" value="1"/>
</dbReference>
<comment type="caution">
    <text evidence="4">The sequence shown here is derived from an EMBL/GenBank/DDBJ whole genome shotgun (WGS) entry which is preliminary data.</text>
</comment>
<dbReference type="InterPro" id="IPR036271">
    <property type="entry name" value="Tet_transcr_reg_TetR-rel_C_sf"/>
</dbReference>
<dbReference type="AlphaFoldDB" id="A0A430KT59"/>
<evidence type="ECO:0000313" key="4">
    <source>
        <dbReference type="EMBL" id="RTE66689.1"/>
    </source>
</evidence>
<dbReference type="Pfam" id="PF00440">
    <property type="entry name" value="TetR_N"/>
    <property type="match status" value="1"/>
</dbReference>
<dbReference type="SUPFAM" id="SSF48498">
    <property type="entry name" value="Tetracyclin repressor-like, C-terminal domain"/>
    <property type="match status" value="1"/>
</dbReference>
<dbReference type="InterPro" id="IPR050109">
    <property type="entry name" value="HTH-type_TetR-like_transc_reg"/>
</dbReference>
<evidence type="ECO:0000256" key="1">
    <source>
        <dbReference type="ARBA" id="ARBA00023125"/>
    </source>
</evidence>
<name>A0A430KT59_9GAMM</name>
<sequence>MTTIVYTEQSEISRKRIMMAALDLFAESELDAVSMRMINRAAGYRNNSALHYHFGSKQGLFESLVTFIQEWFNRAREKALKSAEAKAELSGSVDAHDIVEAFITPYIRLLEEEEWGYPAIRFLARMEFDGASESYAYLIRLAESQSLRFQALLAVCLPHIPEKIRHQRFNFFITSVMQGLAEYKNLNRTYMNDIDAASYREYAEIIIDYSAAGLEAPLQKQSNESVIDLPVKNNLSY</sequence>
<feature type="domain" description="HTH tetR-type" evidence="2">
    <location>
        <begin position="17"/>
        <end position="63"/>
    </location>
</feature>
<dbReference type="Pfam" id="PF17939">
    <property type="entry name" value="TetR_C_30"/>
    <property type="match status" value="1"/>
</dbReference>
<dbReference type="InterPro" id="IPR009057">
    <property type="entry name" value="Homeodomain-like_sf"/>
</dbReference>
<dbReference type="SUPFAM" id="SSF46689">
    <property type="entry name" value="Homeodomain-like"/>
    <property type="match status" value="1"/>
</dbReference>
<evidence type="ECO:0000259" key="2">
    <source>
        <dbReference type="Pfam" id="PF00440"/>
    </source>
</evidence>
<dbReference type="InterPro" id="IPR001647">
    <property type="entry name" value="HTH_TetR"/>
</dbReference>
<keyword evidence="5" id="KW-1185">Reference proteome</keyword>
<evidence type="ECO:0000313" key="5">
    <source>
        <dbReference type="Proteomes" id="UP000283087"/>
    </source>
</evidence>
<dbReference type="OrthoDB" id="2356263at2"/>
<dbReference type="InterPro" id="IPR041586">
    <property type="entry name" value="PsrA_TetR_C"/>
</dbReference>
<proteinExistence type="predicted"/>
<dbReference type="EMBL" id="RQXW01000004">
    <property type="protein sequence ID" value="RTE66689.1"/>
    <property type="molecule type" value="Genomic_DNA"/>
</dbReference>
<reference evidence="4 5" key="1">
    <citation type="submission" date="2018-11" db="EMBL/GenBank/DDBJ databases">
        <title>The draft genome sequence of Amphritea opalescens ANRC-JH13T.</title>
        <authorList>
            <person name="Fang Z."/>
            <person name="Zhang Y."/>
            <person name="Han X."/>
        </authorList>
    </citation>
    <scope>NUCLEOTIDE SEQUENCE [LARGE SCALE GENOMIC DNA]</scope>
    <source>
        <strain evidence="4 5">ANRC-JH13</strain>
    </source>
</reference>
<protein>
    <submittedName>
        <fullName evidence="4">TetR/AcrR family transcriptional regulator</fullName>
    </submittedName>
</protein>
<dbReference type="RefSeq" id="WP_126157792.1">
    <property type="nucleotide sequence ID" value="NZ_RQXW01000004.1"/>
</dbReference>